<evidence type="ECO:0000256" key="1">
    <source>
        <dbReference type="ARBA" id="ARBA00022598"/>
    </source>
</evidence>
<dbReference type="InterPro" id="IPR003135">
    <property type="entry name" value="ATP-grasp_carboxylate-amine"/>
</dbReference>
<dbReference type="SUPFAM" id="SSF51246">
    <property type="entry name" value="Rudiment single hybrid motif"/>
    <property type="match status" value="1"/>
</dbReference>
<dbReference type="PANTHER" id="PTHR11609">
    <property type="entry name" value="PURINE BIOSYNTHESIS PROTEIN 6/7, PUR6/7"/>
    <property type="match status" value="1"/>
</dbReference>
<dbReference type="SUPFAM" id="SSF56059">
    <property type="entry name" value="Glutathione synthetase ATP-binding domain-like"/>
    <property type="match status" value="1"/>
</dbReference>
<feature type="domain" description="ATP-grasp" evidence="7">
    <location>
        <begin position="119"/>
        <end position="305"/>
    </location>
</feature>
<gene>
    <name evidence="5 6" type="primary">purK</name>
    <name evidence="8" type="ORF">CHM34_11685</name>
</gene>
<feature type="binding site" evidence="5">
    <location>
        <position position="155"/>
    </location>
    <ligand>
        <name>ATP</name>
        <dbReference type="ChEBI" id="CHEBI:30616"/>
    </ligand>
</feature>
<dbReference type="NCBIfam" id="NF004676">
    <property type="entry name" value="PRK06019.1-2"/>
    <property type="match status" value="1"/>
</dbReference>
<dbReference type="FunFam" id="3.30.470.20:FF:000029">
    <property type="entry name" value="N5-carboxyaminoimidazole ribonucleotide synthase"/>
    <property type="match status" value="1"/>
</dbReference>
<feature type="binding site" evidence="5">
    <location>
        <position position="115"/>
    </location>
    <ligand>
        <name>ATP</name>
        <dbReference type="ChEBI" id="CHEBI:30616"/>
    </ligand>
</feature>
<keyword evidence="3 5" id="KW-0658">Purine biosynthesis</keyword>
<dbReference type="Gene3D" id="3.40.50.20">
    <property type="match status" value="1"/>
</dbReference>
<dbReference type="HAMAP" id="MF_01928">
    <property type="entry name" value="PurK"/>
    <property type="match status" value="1"/>
</dbReference>
<dbReference type="RefSeq" id="WP_094264782.1">
    <property type="nucleotide sequence ID" value="NZ_NOWF01000006.1"/>
</dbReference>
<dbReference type="AlphaFoldDB" id="A0A235B6N7"/>
<sequence length="383" mass="42231">MTVATVTEGKKTILPGSTVGILGGGQLGRMVALEGKRMGYRFVTLDPSENCSGGQAADRHLAAGYDDWEAAERLAEASDVITYEFENVDLAIVDRLRERTYLPQGSRLLHVTRHRAREKRALEQAGLPVTPYLVVQSREELLQGLKNLGAPCVLKTVTGGYDGKGQWMIRSREEGAAFEDWNEGETRILEQFVPFVKEISVIAARSSQGEVRTFTPVENIHRNHILHLTLAPAPVEESVLRKAEALARQVADQLDVVGLIAVEMFLLEDGHLLINELAPRPHNSGHFSYDACATSQFEQHLRAICGLPLGSPRQLTPAVMVNVLGEHVEPLLQCVPRLPSSAKVHLYGKEGCKPGRKMGHVTVLGESVSEAMETIRRMEIWPE</sequence>
<dbReference type="Pfam" id="PF17769">
    <property type="entry name" value="PurK_C"/>
    <property type="match status" value="1"/>
</dbReference>
<keyword evidence="4 5" id="KW-0067">ATP-binding</keyword>
<comment type="catalytic activity">
    <reaction evidence="5 6">
        <text>5-amino-1-(5-phospho-beta-D-ribosyl)imidazole + hydrogencarbonate + ATP = 5-carboxyamino-1-(5-phospho-D-ribosyl)imidazole + ADP + phosphate + 2 H(+)</text>
        <dbReference type="Rhea" id="RHEA:19317"/>
        <dbReference type="ChEBI" id="CHEBI:15378"/>
        <dbReference type="ChEBI" id="CHEBI:17544"/>
        <dbReference type="ChEBI" id="CHEBI:30616"/>
        <dbReference type="ChEBI" id="CHEBI:43474"/>
        <dbReference type="ChEBI" id="CHEBI:58730"/>
        <dbReference type="ChEBI" id="CHEBI:137981"/>
        <dbReference type="ChEBI" id="CHEBI:456216"/>
        <dbReference type="EC" id="6.3.4.18"/>
    </reaction>
</comment>
<evidence type="ECO:0000256" key="2">
    <source>
        <dbReference type="ARBA" id="ARBA00022741"/>
    </source>
</evidence>
<evidence type="ECO:0000256" key="4">
    <source>
        <dbReference type="ARBA" id="ARBA00022840"/>
    </source>
</evidence>
<dbReference type="GO" id="GO:0004638">
    <property type="term" value="F:phosphoribosylaminoimidazole carboxylase activity"/>
    <property type="evidence" value="ECO:0007669"/>
    <property type="project" value="InterPro"/>
</dbReference>
<dbReference type="InterPro" id="IPR016185">
    <property type="entry name" value="PreATP-grasp_dom_sf"/>
</dbReference>
<dbReference type="Gene3D" id="3.30.470.20">
    <property type="entry name" value="ATP-grasp fold, B domain"/>
    <property type="match status" value="1"/>
</dbReference>
<dbReference type="EC" id="6.3.4.18" evidence="5 6"/>
<dbReference type="Gene3D" id="3.30.1490.20">
    <property type="entry name" value="ATP-grasp fold, A domain"/>
    <property type="match status" value="1"/>
</dbReference>
<protein>
    <recommendedName>
        <fullName evidence="5 6">N5-carboxyaminoimidazole ribonucleotide synthase</fullName>
        <shortName evidence="5 6">N5-CAIR synthase</shortName>
        <ecNumber evidence="5 6">6.3.4.18</ecNumber>
    </recommendedName>
    <alternativeName>
        <fullName evidence="5 6">5-(carboxyamino)imidazole ribonucleotide synthetase</fullName>
    </alternativeName>
</protein>
<evidence type="ECO:0000259" key="7">
    <source>
        <dbReference type="PROSITE" id="PS50975"/>
    </source>
</evidence>
<dbReference type="InterPro" id="IPR054350">
    <property type="entry name" value="PurT/PurK_preATP-grasp"/>
</dbReference>
<keyword evidence="1 5" id="KW-0436">Ligase</keyword>
<dbReference type="EMBL" id="NOWF01000006">
    <property type="protein sequence ID" value="OYD07547.1"/>
    <property type="molecule type" value="Genomic_DNA"/>
</dbReference>
<dbReference type="UniPathway" id="UPA00074">
    <property type="reaction ID" value="UER00942"/>
</dbReference>
<dbReference type="PROSITE" id="PS50975">
    <property type="entry name" value="ATP_GRASP"/>
    <property type="match status" value="1"/>
</dbReference>
<dbReference type="InterPro" id="IPR011054">
    <property type="entry name" value="Rudment_hybrid_motif"/>
</dbReference>
<dbReference type="GO" id="GO:0006189">
    <property type="term" value="P:'de novo' IMP biosynthetic process"/>
    <property type="evidence" value="ECO:0007669"/>
    <property type="project" value="UniProtKB-UniRule"/>
</dbReference>
<dbReference type="GO" id="GO:0005829">
    <property type="term" value="C:cytosol"/>
    <property type="evidence" value="ECO:0007669"/>
    <property type="project" value="TreeGrafter"/>
</dbReference>
<comment type="function">
    <text evidence="5">Catalyzes the ATP-dependent conversion of 5-aminoimidazole ribonucleotide (AIR) and HCO(3)(-) to N5-carboxyaminoimidazole ribonucleotide (N5-CAIR).</text>
</comment>
<dbReference type="NCBIfam" id="NF004675">
    <property type="entry name" value="PRK06019.1-1"/>
    <property type="match status" value="1"/>
</dbReference>
<feature type="binding site" evidence="5">
    <location>
        <begin position="160"/>
        <end position="166"/>
    </location>
    <ligand>
        <name>ATP</name>
        <dbReference type="ChEBI" id="CHEBI:30616"/>
    </ligand>
</feature>
<dbReference type="InterPro" id="IPR005875">
    <property type="entry name" value="PurK"/>
</dbReference>
<feature type="binding site" evidence="5">
    <location>
        <position position="221"/>
    </location>
    <ligand>
        <name>ATP</name>
        <dbReference type="ChEBI" id="CHEBI:30616"/>
    </ligand>
</feature>
<dbReference type="SUPFAM" id="SSF52440">
    <property type="entry name" value="PreATP-grasp domain"/>
    <property type="match status" value="1"/>
</dbReference>
<dbReference type="NCBIfam" id="NF004679">
    <property type="entry name" value="PRK06019.1-5"/>
    <property type="match status" value="1"/>
</dbReference>
<comment type="subunit">
    <text evidence="5 6">Homodimer.</text>
</comment>
<keyword evidence="2 5" id="KW-0547">Nucleotide-binding</keyword>
<keyword evidence="9" id="KW-1185">Reference proteome</keyword>
<dbReference type="InterPro" id="IPR011761">
    <property type="entry name" value="ATP-grasp"/>
</dbReference>
<dbReference type="GO" id="GO:0046872">
    <property type="term" value="F:metal ion binding"/>
    <property type="evidence" value="ECO:0007669"/>
    <property type="project" value="InterPro"/>
</dbReference>
<proteinExistence type="inferred from homology"/>
<dbReference type="NCBIfam" id="TIGR01161">
    <property type="entry name" value="purK"/>
    <property type="match status" value="1"/>
</dbReference>
<comment type="caution">
    <text evidence="8">The sequence shown here is derived from an EMBL/GenBank/DDBJ whole genome shotgun (WGS) entry which is preliminary data.</text>
</comment>
<name>A0A235B6N7_9BACL</name>
<evidence type="ECO:0000256" key="5">
    <source>
        <dbReference type="HAMAP-Rule" id="MF_01928"/>
    </source>
</evidence>
<dbReference type="PANTHER" id="PTHR11609:SF5">
    <property type="entry name" value="PHOSPHORIBOSYLAMINOIMIDAZOLE CARBOXYLASE"/>
    <property type="match status" value="1"/>
</dbReference>
<evidence type="ECO:0000256" key="6">
    <source>
        <dbReference type="RuleBase" id="RU361200"/>
    </source>
</evidence>
<comment type="pathway">
    <text evidence="5 6">Purine metabolism; IMP biosynthesis via de novo pathway; 5-amino-1-(5-phospho-D-ribosyl)imidazole-4-carboxylate from 5-amino-1-(5-phospho-D-ribosyl)imidazole (N5-CAIR route): step 1/2.</text>
</comment>
<feature type="binding site" evidence="5">
    <location>
        <begin position="190"/>
        <end position="193"/>
    </location>
    <ligand>
        <name>ATP</name>
        <dbReference type="ChEBI" id="CHEBI:30616"/>
    </ligand>
</feature>
<evidence type="ECO:0000313" key="8">
    <source>
        <dbReference type="EMBL" id="OYD07547.1"/>
    </source>
</evidence>
<accession>A0A235B6N7</accession>
<comment type="similarity">
    <text evidence="5 6">Belongs to the PurK/PurT family.</text>
</comment>
<dbReference type="InterPro" id="IPR040686">
    <property type="entry name" value="PurK_C"/>
</dbReference>
<feature type="binding site" evidence="5">
    <location>
        <begin position="275"/>
        <end position="276"/>
    </location>
    <ligand>
        <name>ATP</name>
        <dbReference type="ChEBI" id="CHEBI:30616"/>
    </ligand>
</feature>
<comment type="function">
    <text evidence="6">Catalyzes the ATP-dependent conversion of 5-aminoimidazole ribonucleotide (AIR) and HCO(3)- to N5-carboxyaminoimidazole ribonucleotide (N5-CAIR).</text>
</comment>
<evidence type="ECO:0000256" key="3">
    <source>
        <dbReference type="ARBA" id="ARBA00022755"/>
    </source>
</evidence>
<organism evidence="8 9">
    <name type="scientific">Paludifilum halophilum</name>
    <dbReference type="NCBI Taxonomy" id="1642702"/>
    <lineage>
        <taxon>Bacteria</taxon>
        <taxon>Bacillati</taxon>
        <taxon>Bacillota</taxon>
        <taxon>Bacilli</taxon>
        <taxon>Bacillales</taxon>
        <taxon>Thermoactinomycetaceae</taxon>
        <taxon>Paludifilum</taxon>
    </lineage>
</organism>
<dbReference type="Pfam" id="PF22660">
    <property type="entry name" value="RS_preATP-grasp-like"/>
    <property type="match status" value="1"/>
</dbReference>
<dbReference type="InterPro" id="IPR013815">
    <property type="entry name" value="ATP_grasp_subdomain_1"/>
</dbReference>
<dbReference type="GO" id="GO:0034028">
    <property type="term" value="F:5-(carboxyamino)imidazole ribonucleotide synthase activity"/>
    <property type="evidence" value="ECO:0007669"/>
    <property type="project" value="UniProtKB-UniRule"/>
</dbReference>
<evidence type="ECO:0000313" key="9">
    <source>
        <dbReference type="Proteomes" id="UP000215459"/>
    </source>
</evidence>
<dbReference type="OrthoDB" id="9804625at2"/>
<dbReference type="Pfam" id="PF02222">
    <property type="entry name" value="ATP-grasp"/>
    <property type="match status" value="1"/>
</dbReference>
<dbReference type="GO" id="GO:0005524">
    <property type="term" value="F:ATP binding"/>
    <property type="evidence" value="ECO:0007669"/>
    <property type="project" value="UniProtKB-UniRule"/>
</dbReference>
<feature type="binding site" evidence="5">
    <location>
        <position position="198"/>
    </location>
    <ligand>
        <name>ATP</name>
        <dbReference type="ChEBI" id="CHEBI:30616"/>
    </ligand>
</feature>
<reference evidence="8 9" key="1">
    <citation type="submission" date="2017-07" db="EMBL/GenBank/DDBJ databases">
        <title>The genome sequence of Paludifilum halophilum highlights mechanisms for microbial adaptation to high salt environemnts.</title>
        <authorList>
            <person name="Belbahri L."/>
        </authorList>
    </citation>
    <scope>NUCLEOTIDE SEQUENCE [LARGE SCALE GENOMIC DNA]</scope>
    <source>
        <strain evidence="8 9">DSM 102817</strain>
    </source>
</reference>
<dbReference type="Proteomes" id="UP000215459">
    <property type="component" value="Unassembled WGS sequence"/>
</dbReference>